<keyword evidence="6 13" id="KW-0547">Nucleotide-binding</keyword>
<dbReference type="GO" id="GO:0019829">
    <property type="term" value="F:ATPase-coupled monoatomic cation transmembrane transporter activity"/>
    <property type="evidence" value="ECO:0007669"/>
    <property type="project" value="UniProtKB-UniRule"/>
</dbReference>
<feature type="transmembrane region" description="Helical" evidence="13">
    <location>
        <begin position="1017"/>
        <end position="1034"/>
    </location>
</feature>
<accession>A0A8X7CAM1</accession>
<keyword evidence="11 13" id="KW-0472">Membrane</keyword>
<dbReference type="Pfam" id="PF12409">
    <property type="entry name" value="P5-ATPase"/>
    <property type="match status" value="1"/>
</dbReference>
<dbReference type="SFLD" id="SFLDS00003">
    <property type="entry name" value="Haloacid_Dehalogenase"/>
    <property type="match status" value="1"/>
</dbReference>
<comment type="similarity">
    <text evidence="2 13">Belongs to the cation transport ATPase (P-type) (TC 3.A.3) family. Type V subfamily.</text>
</comment>
<comment type="caution">
    <text evidence="15">The sequence shown here is derived from an EMBL/GenBank/DDBJ whole genome shotgun (WGS) entry which is preliminary data.</text>
</comment>
<dbReference type="Gene3D" id="3.40.50.1000">
    <property type="entry name" value="HAD superfamily/HAD-like"/>
    <property type="match status" value="1"/>
</dbReference>
<reference evidence="15" key="1">
    <citation type="submission" date="2020-08" db="EMBL/GenBank/DDBJ databases">
        <title>Multicomponent nature underlies the extraordinary mechanical properties of spider dragline silk.</title>
        <authorList>
            <person name="Kono N."/>
            <person name="Nakamura H."/>
            <person name="Mori M."/>
            <person name="Yoshida Y."/>
            <person name="Ohtoshi R."/>
            <person name="Malay A.D."/>
            <person name="Moran D.A.P."/>
            <person name="Tomita M."/>
            <person name="Numata K."/>
            <person name="Arakawa K."/>
        </authorList>
    </citation>
    <scope>NUCLEOTIDE SEQUENCE</scope>
</reference>
<dbReference type="GO" id="GO:0016887">
    <property type="term" value="F:ATP hydrolysis activity"/>
    <property type="evidence" value="ECO:0007669"/>
    <property type="project" value="InterPro"/>
</dbReference>
<evidence type="ECO:0000256" key="1">
    <source>
        <dbReference type="ARBA" id="ARBA00004141"/>
    </source>
</evidence>
<dbReference type="InterPro" id="IPR001229">
    <property type="entry name" value="Jacalin-like_lectin_dom"/>
</dbReference>
<name>A0A8X7CAM1_9ARAC</name>
<dbReference type="Pfam" id="PF13246">
    <property type="entry name" value="Cation_ATPase"/>
    <property type="match status" value="1"/>
</dbReference>
<dbReference type="NCBIfam" id="TIGR01657">
    <property type="entry name" value="P-ATPase-V"/>
    <property type="match status" value="1"/>
</dbReference>
<dbReference type="GO" id="GO:0015203">
    <property type="term" value="F:polyamine transmembrane transporter activity"/>
    <property type="evidence" value="ECO:0007669"/>
    <property type="project" value="TreeGrafter"/>
</dbReference>
<dbReference type="SFLD" id="SFLDF00027">
    <property type="entry name" value="p-type_atpase"/>
    <property type="match status" value="1"/>
</dbReference>
<dbReference type="FunFam" id="1.20.1110.10:FF:000023">
    <property type="entry name" value="Cation-transporting ATPase"/>
    <property type="match status" value="1"/>
</dbReference>
<dbReference type="GO" id="GO:0005524">
    <property type="term" value="F:ATP binding"/>
    <property type="evidence" value="ECO:0007669"/>
    <property type="project" value="UniProtKB-UniRule"/>
</dbReference>
<comment type="subcellular location">
    <subcellularLocation>
        <location evidence="1 13">Membrane</location>
        <topology evidence="1 13">Multi-pass membrane protein</topology>
    </subcellularLocation>
</comment>
<dbReference type="FunFam" id="3.40.50.1000:FF:000068">
    <property type="entry name" value="Cation-transporting ATPase"/>
    <property type="match status" value="1"/>
</dbReference>
<dbReference type="InterPro" id="IPR044492">
    <property type="entry name" value="P_typ_ATPase_HD_dom"/>
</dbReference>
<feature type="transmembrane region" description="Helical" evidence="13">
    <location>
        <begin position="870"/>
        <end position="889"/>
    </location>
</feature>
<organism evidence="15 16">
    <name type="scientific">Trichonephila inaurata madagascariensis</name>
    <dbReference type="NCBI Taxonomy" id="2747483"/>
    <lineage>
        <taxon>Eukaryota</taxon>
        <taxon>Metazoa</taxon>
        <taxon>Ecdysozoa</taxon>
        <taxon>Arthropoda</taxon>
        <taxon>Chelicerata</taxon>
        <taxon>Arachnida</taxon>
        <taxon>Araneae</taxon>
        <taxon>Araneomorphae</taxon>
        <taxon>Entelegynae</taxon>
        <taxon>Araneoidea</taxon>
        <taxon>Nephilidae</taxon>
        <taxon>Trichonephila</taxon>
        <taxon>Trichonephila inaurata</taxon>
    </lineage>
</organism>
<feature type="transmembrane region" description="Helical" evidence="13">
    <location>
        <begin position="186"/>
        <end position="206"/>
    </location>
</feature>
<sequence>MKWKKEFQGLEGEENLKIQGFHGSYLKQVLTCIGVVFSCGLLWVLMSSKKRFYMHCTHYECSLKEAEKVFLVDTYGQEYISKVKRPRGKLSSSQTFFYYKKMKYCWDEKEEKFVSVTGLNIQVCSELLSLSKGLDSEEARKRFQFYGPNSMRVEVTPVISLLLREIRSPFYMYQSFTVIIWFLQLYYQFGICIIILSVISVSATVWETRKQSRSLRNAVRTESVATVLRNGEEIHVSSEELVPGDVLVLSQCPFVMFCDAVLISGNCVVNESMLTGESTPITKLPISEDSCAPFDVQTNKRSVLSCGTEVLLCRSTDTDGVRAVVYRTGFSTSKGELVRSILFPKPVGLKLYSDLLKCMLIFFLLGTVPVIYTAVISIQLRVYVGEALLFVLNVVTFFVPPSLPAVLTSINEQAQRRLRKQGIFCLNSRYINFAGGLDVVCFDKTGTLTEDDLDILAAVPVQDQKFESAVLNLDQISSEDVIKAMATCHSLARIDGEVRGYNLDQKMFKLTGWGLQEPTLGSERAFDYIPPRIVSGQTSSGKEESVAIVKLFPFESSLKRMSVVTQTQGSDRFDVFLKGAPELVTTLCRKETVPDDVLEVLAYYSSQGFRVIALALKHLTKDISWKEVQKLTRDYLENDLEFLGLVVLENKLKPETIPALNTLKNADIRSVMVTGDNLLTAITVSKKCGIIEERDSVVIIKAGLVPNFKSTFKHMLQVSYKYVNFPILKENGALKDMILEKSNGNFDDTYVPIEEQCHVAMDGETFNLIRQYDSELLEKVVLKGAIFARMLPEHKLYLIESFQNLGYHVGMCGDGANDCGALKTAHTGVSLSMAEASVAAPFTSTQQNVQCIPTVIREGRVTLVSTYDSFRYMVCYTFSFLLAIVFLFWDGQRPSDGAYVTIDIVLNLAPPFLFGATTAYHRLSKKQPPRSILSFIPSFSVISFLLIQIAVHSFAYSYCRQQTWYEPFTFDRENAFAPNASYTGTTLLTTNMMTYVTGAAIFASGPPYRNNFFSNRLYVGVLIAEFILVAYLTLSPPEFMIHFLNFKRAPVVSYHFTLYAVTFGVLVFCFIYEKYFVQGFLSKYVVPACQRRRGPVRKYEKLQQKLRQESWPPVNQCSGD</sequence>
<evidence type="ECO:0000256" key="2">
    <source>
        <dbReference type="ARBA" id="ARBA00006000"/>
    </source>
</evidence>
<evidence type="ECO:0000256" key="5">
    <source>
        <dbReference type="ARBA" id="ARBA00022723"/>
    </source>
</evidence>
<feature type="transmembrane region" description="Helical" evidence="13">
    <location>
        <begin position="1054"/>
        <end position="1072"/>
    </location>
</feature>
<evidence type="ECO:0000259" key="14">
    <source>
        <dbReference type="PROSITE" id="PS51752"/>
    </source>
</evidence>
<dbReference type="PRINTS" id="PR00121">
    <property type="entry name" value="NAKATPASE"/>
</dbReference>
<keyword evidence="5 13" id="KW-0479">Metal-binding</keyword>
<evidence type="ECO:0000256" key="11">
    <source>
        <dbReference type="ARBA" id="ARBA00023136"/>
    </source>
</evidence>
<dbReference type="InterPro" id="IPR023298">
    <property type="entry name" value="ATPase_P-typ_TM_dom_sf"/>
</dbReference>
<proteinExistence type="inferred from homology"/>
<dbReference type="NCBIfam" id="TIGR01494">
    <property type="entry name" value="ATPase_P-type"/>
    <property type="match status" value="1"/>
</dbReference>
<evidence type="ECO:0000256" key="12">
    <source>
        <dbReference type="ARBA" id="ARBA00049360"/>
    </source>
</evidence>
<dbReference type="Gene3D" id="2.70.150.10">
    <property type="entry name" value="Calcium-transporting ATPase, cytoplasmic transduction domain A"/>
    <property type="match status" value="1"/>
</dbReference>
<dbReference type="PANTHER" id="PTHR45630:SF8">
    <property type="entry name" value="CATION-TRANSPORTING ATPASE"/>
    <property type="match status" value="1"/>
</dbReference>
<evidence type="ECO:0000256" key="6">
    <source>
        <dbReference type="ARBA" id="ARBA00022741"/>
    </source>
</evidence>
<feature type="transmembrane region" description="Helical" evidence="13">
    <location>
        <begin position="986"/>
        <end position="1005"/>
    </location>
</feature>
<dbReference type="PROSITE" id="PS00154">
    <property type="entry name" value="ATPASE_E1_E2"/>
    <property type="match status" value="1"/>
</dbReference>
<dbReference type="GO" id="GO:0046872">
    <property type="term" value="F:metal ion binding"/>
    <property type="evidence" value="ECO:0007669"/>
    <property type="project" value="UniProtKB-UniRule"/>
</dbReference>
<dbReference type="InterPro" id="IPR006544">
    <property type="entry name" value="P-type_TPase_V"/>
</dbReference>
<evidence type="ECO:0000256" key="8">
    <source>
        <dbReference type="ARBA" id="ARBA00022842"/>
    </source>
</evidence>
<dbReference type="PANTHER" id="PTHR45630">
    <property type="entry name" value="CATION-TRANSPORTING ATPASE-RELATED"/>
    <property type="match status" value="1"/>
</dbReference>
<dbReference type="SUPFAM" id="SSF56784">
    <property type="entry name" value="HAD-like"/>
    <property type="match status" value="1"/>
</dbReference>
<feature type="transmembrane region" description="Helical" evidence="13">
    <location>
        <begin position="25"/>
        <end position="45"/>
    </location>
</feature>
<dbReference type="InterPro" id="IPR008250">
    <property type="entry name" value="ATPase_P-typ_transduc_dom_A_sf"/>
</dbReference>
<evidence type="ECO:0000256" key="10">
    <source>
        <dbReference type="ARBA" id="ARBA00022989"/>
    </source>
</evidence>
<keyword evidence="3" id="KW-0597">Phosphoprotein</keyword>
<gene>
    <name evidence="15" type="primary">Atp13a3</name>
    <name evidence="15" type="ORF">TNIN_211361</name>
</gene>
<dbReference type="SUPFAM" id="SSF81653">
    <property type="entry name" value="Calcium ATPase, transduction domain A"/>
    <property type="match status" value="1"/>
</dbReference>
<feature type="domain" description="Jacalin-type lectin" evidence="14">
    <location>
        <begin position="1"/>
        <end position="39"/>
    </location>
</feature>
<evidence type="ECO:0000313" key="16">
    <source>
        <dbReference type="Proteomes" id="UP000886998"/>
    </source>
</evidence>
<dbReference type="Pfam" id="PF00690">
    <property type="entry name" value="Cation_ATPase_N"/>
    <property type="match status" value="1"/>
</dbReference>
<dbReference type="EC" id="7.2.2.-" evidence="13"/>
<dbReference type="Proteomes" id="UP000886998">
    <property type="component" value="Unassembled WGS sequence"/>
</dbReference>
<dbReference type="InterPro" id="IPR036412">
    <property type="entry name" value="HAD-like_sf"/>
</dbReference>
<dbReference type="InterPro" id="IPR004014">
    <property type="entry name" value="ATPase_P-typ_cation-transptr_N"/>
</dbReference>
<keyword evidence="9 13" id="KW-1278">Translocase</keyword>
<dbReference type="OrthoDB" id="6423139at2759"/>
<evidence type="ECO:0000256" key="9">
    <source>
        <dbReference type="ARBA" id="ARBA00022967"/>
    </source>
</evidence>
<dbReference type="Pfam" id="PF00122">
    <property type="entry name" value="E1-E2_ATPase"/>
    <property type="match status" value="1"/>
</dbReference>
<dbReference type="InterPro" id="IPR023299">
    <property type="entry name" value="ATPase_P-typ_cyto_dom_N"/>
</dbReference>
<dbReference type="InterPro" id="IPR018303">
    <property type="entry name" value="ATPase_P-typ_P_site"/>
</dbReference>
<dbReference type="PROSITE" id="PS51752">
    <property type="entry name" value="JACALIN_LECTIN"/>
    <property type="match status" value="1"/>
</dbReference>
<protein>
    <recommendedName>
        <fullName evidence="13">Cation-transporting ATPase</fullName>
        <ecNumber evidence="13">7.2.2.-</ecNumber>
    </recommendedName>
</protein>
<feature type="transmembrane region" description="Helical" evidence="13">
    <location>
        <begin position="901"/>
        <end position="920"/>
    </location>
</feature>
<dbReference type="PROSITE" id="PS01229">
    <property type="entry name" value="COF_2"/>
    <property type="match status" value="1"/>
</dbReference>
<feature type="transmembrane region" description="Helical" evidence="13">
    <location>
        <begin position="932"/>
        <end position="955"/>
    </location>
</feature>
<dbReference type="SUPFAM" id="SSF81665">
    <property type="entry name" value="Calcium ATPase, transmembrane domain M"/>
    <property type="match status" value="1"/>
</dbReference>
<dbReference type="GO" id="GO:0140358">
    <property type="term" value="F:P-type transmembrane transporter activity"/>
    <property type="evidence" value="ECO:0007669"/>
    <property type="project" value="InterPro"/>
</dbReference>
<dbReference type="InterPro" id="IPR001757">
    <property type="entry name" value="P_typ_ATPase"/>
</dbReference>
<dbReference type="AlphaFoldDB" id="A0A8X7CAM1"/>
<feature type="transmembrane region" description="Helical" evidence="13">
    <location>
        <begin position="387"/>
        <end position="410"/>
    </location>
</feature>
<dbReference type="GO" id="GO:0006874">
    <property type="term" value="P:intracellular calcium ion homeostasis"/>
    <property type="evidence" value="ECO:0007669"/>
    <property type="project" value="TreeGrafter"/>
</dbReference>
<evidence type="ECO:0000256" key="3">
    <source>
        <dbReference type="ARBA" id="ARBA00022553"/>
    </source>
</evidence>
<keyword evidence="7 13" id="KW-0067">ATP-binding</keyword>
<dbReference type="GO" id="GO:0016020">
    <property type="term" value="C:membrane"/>
    <property type="evidence" value="ECO:0007669"/>
    <property type="project" value="UniProtKB-SubCell"/>
</dbReference>
<keyword evidence="16" id="KW-1185">Reference proteome</keyword>
<dbReference type="Gene3D" id="3.40.1110.10">
    <property type="entry name" value="Calcium-transporting ATPase, cytoplasmic domain N"/>
    <property type="match status" value="1"/>
</dbReference>
<feature type="transmembrane region" description="Helical" evidence="13">
    <location>
        <begin position="355"/>
        <end position="375"/>
    </location>
</feature>
<dbReference type="SFLD" id="SFLDG00002">
    <property type="entry name" value="C1.7:_P-type_atpase_like"/>
    <property type="match status" value="1"/>
</dbReference>
<keyword evidence="4 13" id="KW-0812">Transmembrane</keyword>
<keyword evidence="10 13" id="KW-1133">Transmembrane helix</keyword>
<evidence type="ECO:0000256" key="7">
    <source>
        <dbReference type="ARBA" id="ARBA00022840"/>
    </source>
</evidence>
<evidence type="ECO:0000256" key="4">
    <source>
        <dbReference type="ARBA" id="ARBA00022692"/>
    </source>
</evidence>
<keyword evidence="8 13" id="KW-0460">Magnesium</keyword>
<dbReference type="EMBL" id="BMAV01014168">
    <property type="protein sequence ID" value="GFY62328.1"/>
    <property type="molecule type" value="Genomic_DNA"/>
</dbReference>
<evidence type="ECO:0000313" key="15">
    <source>
        <dbReference type="EMBL" id="GFY62328.1"/>
    </source>
</evidence>
<dbReference type="InterPro" id="IPR059000">
    <property type="entry name" value="ATPase_P-type_domA"/>
</dbReference>
<dbReference type="InterPro" id="IPR023214">
    <property type="entry name" value="HAD_sf"/>
</dbReference>
<dbReference type="PRINTS" id="PR00119">
    <property type="entry name" value="CATATPASE"/>
</dbReference>
<comment type="catalytic activity">
    <reaction evidence="12 13">
        <text>ATP + H2O = ADP + phosphate + H(+)</text>
        <dbReference type="Rhea" id="RHEA:13065"/>
        <dbReference type="ChEBI" id="CHEBI:15377"/>
        <dbReference type="ChEBI" id="CHEBI:15378"/>
        <dbReference type="ChEBI" id="CHEBI:30616"/>
        <dbReference type="ChEBI" id="CHEBI:43474"/>
        <dbReference type="ChEBI" id="CHEBI:456216"/>
    </reaction>
</comment>
<evidence type="ECO:0000256" key="13">
    <source>
        <dbReference type="RuleBase" id="RU362082"/>
    </source>
</evidence>
<dbReference type="InterPro" id="IPR047819">
    <property type="entry name" value="P5A-ATPase_N"/>
</dbReference>